<evidence type="ECO:0000256" key="1">
    <source>
        <dbReference type="SAM" id="Phobius"/>
    </source>
</evidence>
<feature type="transmembrane region" description="Helical" evidence="1">
    <location>
        <begin position="157"/>
        <end position="175"/>
    </location>
</feature>
<dbReference type="RefSeq" id="WP_258541672.1">
    <property type="nucleotide sequence ID" value="NZ_OU015584.1"/>
</dbReference>
<proteinExistence type="predicted"/>
<feature type="transmembrane region" description="Helical" evidence="1">
    <location>
        <begin position="224"/>
        <end position="244"/>
    </location>
</feature>
<feature type="transmembrane region" description="Helical" evidence="1">
    <location>
        <begin position="106"/>
        <end position="127"/>
    </location>
</feature>
<keyword evidence="1" id="KW-0472">Membrane</keyword>
<reference evidence="2" key="1">
    <citation type="submission" date="2021-04" db="EMBL/GenBank/DDBJ databases">
        <authorList>
            <person name="Rodrigo-Torres L."/>
            <person name="Arahal R. D."/>
            <person name="Lucena T."/>
        </authorList>
    </citation>
    <scope>NUCLEOTIDE SEQUENCE</scope>
    <source>
        <strain evidence="2">AS29M-1</strain>
    </source>
</reference>
<evidence type="ECO:0000313" key="3">
    <source>
        <dbReference type="Proteomes" id="UP000683507"/>
    </source>
</evidence>
<evidence type="ECO:0000313" key="2">
    <source>
        <dbReference type="EMBL" id="CAG5080891.1"/>
    </source>
</evidence>
<evidence type="ECO:0008006" key="4">
    <source>
        <dbReference type="Google" id="ProtNLM"/>
    </source>
</evidence>
<feature type="transmembrane region" description="Helical" evidence="1">
    <location>
        <begin position="312"/>
        <end position="333"/>
    </location>
</feature>
<keyword evidence="1" id="KW-1133">Transmembrane helix</keyword>
<name>A0A916NAK2_9FLAO</name>
<dbReference type="AlphaFoldDB" id="A0A916NAK2"/>
<dbReference type="KEGG" id="ptan:CRYO30217_01472"/>
<protein>
    <recommendedName>
        <fullName evidence="4">Glycosyltransferase RgtA/B/C/D-like domain-containing protein</fullName>
    </recommendedName>
</protein>
<sequence length="643" mass="74634">MKRIKPIYQLLVFIGYFGFSFFIQKDTINEFPHHIHAWAHTDHYALSKGFLNNNFDLFHPETLTSNKQFPSENHPNELSKVTSSDFPFVQYTAALIMKTTGNEQPIIYRVLMLLLSSLGLLYLFRIAYQISSNALFSLLLPILLLFSPLYLDYQIGFLPSVAAMSFLFAGSFYYLRYKLQASQKDLVLSVLCLSLSAAVRTPFAIPLIALIGHHILLLLFKKDSLKPVLILSLGLMLPIAYFLYNQYLRAEYGSIFLGSPLYARNFVELESNWMEACENWFFHYYGVLQWMFVLIPVFMIAAINLLKQSVNHTYQVLTQLTVLYGIGVLLYLVLMSRQLVHHDYYALDTFIPFLTLVGVVSISEWVKTQRIPHFSSIFILGCLILTINDNLSTLSERRQPESSEPYTSMYKDYSNLGNLLVRNGISKDEQLLVLDSFAPNMPFLLSGYHGANVLDFGKHSFQEVMNWPIDHIILRDDLLYQDFWEINERLLQETEVVDYGFGIFLLRKSKNKGESLFHWLNIDPNTPITTKNYTSTDLEANEGASNKEFTATFRDTLFNHDYRMISLSFELKKKQSSEALWHIHIHSETEELFNEYLQIPSMTTTLNKKIILPNDLNTWYISSYLYNPNNNVIDYQNFEVKYY</sequence>
<feature type="transmembrane region" description="Helical" evidence="1">
    <location>
        <begin position="345"/>
        <end position="365"/>
    </location>
</feature>
<dbReference type="Proteomes" id="UP000683507">
    <property type="component" value="Chromosome"/>
</dbReference>
<feature type="transmembrane region" description="Helical" evidence="1">
    <location>
        <begin position="282"/>
        <end position="306"/>
    </location>
</feature>
<feature type="transmembrane region" description="Helical" evidence="1">
    <location>
        <begin position="134"/>
        <end position="151"/>
    </location>
</feature>
<feature type="transmembrane region" description="Helical" evidence="1">
    <location>
        <begin position="187"/>
        <end position="212"/>
    </location>
</feature>
<keyword evidence="1" id="KW-0812">Transmembrane</keyword>
<gene>
    <name evidence="2" type="ORF">CRYO30217_01472</name>
</gene>
<organism evidence="2 3">
    <name type="scientific">Parvicella tangerina</name>
    <dbReference type="NCBI Taxonomy" id="2829795"/>
    <lineage>
        <taxon>Bacteria</taxon>
        <taxon>Pseudomonadati</taxon>
        <taxon>Bacteroidota</taxon>
        <taxon>Flavobacteriia</taxon>
        <taxon>Flavobacteriales</taxon>
        <taxon>Parvicellaceae</taxon>
        <taxon>Parvicella</taxon>
    </lineage>
</organism>
<feature type="transmembrane region" description="Helical" evidence="1">
    <location>
        <begin position="7"/>
        <end position="23"/>
    </location>
</feature>
<accession>A0A916NAK2</accession>
<dbReference type="EMBL" id="OU015584">
    <property type="protein sequence ID" value="CAG5080891.1"/>
    <property type="molecule type" value="Genomic_DNA"/>
</dbReference>
<keyword evidence="3" id="KW-1185">Reference proteome</keyword>